<dbReference type="OrthoDB" id="5877007at2759"/>
<feature type="compositionally biased region" description="Basic and acidic residues" evidence="1">
    <location>
        <begin position="190"/>
        <end position="199"/>
    </location>
</feature>
<proteinExistence type="predicted"/>
<feature type="compositionally biased region" description="Basic and acidic residues" evidence="1">
    <location>
        <begin position="584"/>
        <end position="593"/>
    </location>
</feature>
<feature type="compositionally biased region" description="Basic and acidic residues" evidence="1">
    <location>
        <begin position="742"/>
        <end position="751"/>
    </location>
</feature>
<gene>
    <name evidence="2" type="ORF">EVEC_LOCUS9535</name>
</gene>
<dbReference type="STRING" id="51028.A0A0N4VH89"/>
<feature type="compositionally biased region" description="Basic residues" evidence="1">
    <location>
        <begin position="618"/>
        <end position="633"/>
    </location>
</feature>
<dbReference type="Proteomes" id="UP000274131">
    <property type="component" value="Unassembled WGS sequence"/>
</dbReference>
<dbReference type="EMBL" id="UXUI01010125">
    <property type="protein sequence ID" value="VDD94784.1"/>
    <property type="molecule type" value="Genomic_DNA"/>
</dbReference>
<organism evidence="4">
    <name type="scientific">Enterobius vermicularis</name>
    <name type="common">Human pinworm</name>
    <dbReference type="NCBI Taxonomy" id="51028"/>
    <lineage>
        <taxon>Eukaryota</taxon>
        <taxon>Metazoa</taxon>
        <taxon>Ecdysozoa</taxon>
        <taxon>Nematoda</taxon>
        <taxon>Chromadorea</taxon>
        <taxon>Rhabditida</taxon>
        <taxon>Spirurina</taxon>
        <taxon>Oxyuridomorpha</taxon>
        <taxon>Oxyuroidea</taxon>
        <taxon>Oxyuridae</taxon>
        <taxon>Enterobius</taxon>
    </lineage>
</organism>
<reference evidence="2 3" key="2">
    <citation type="submission" date="2018-10" db="EMBL/GenBank/DDBJ databases">
        <authorList>
            <consortium name="Pathogen Informatics"/>
        </authorList>
    </citation>
    <scope>NUCLEOTIDE SEQUENCE [LARGE SCALE GENOMIC DNA]</scope>
</reference>
<reference evidence="4" key="1">
    <citation type="submission" date="2017-02" db="UniProtKB">
        <authorList>
            <consortium name="WormBaseParasite"/>
        </authorList>
    </citation>
    <scope>IDENTIFICATION</scope>
</reference>
<feature type="region of interest" description="Disordered" evidence="1">
    <location>
        <begin position="176"/>
        <end position="251"/>
    </location>
</feature>
<accession>A0A0N4VH89</accession>
<feature type="compositionally biased region" description="Basic and acidic residues" evidence="1">
    <location>
        <begin position="209"/>
        <end position="218"/>
    </location>
</feature>
<dbReference type="AlphaFoldDB" id="A0A0N4VH89"/>
<feature type="compositionally biased region" description="Basic and acidic residues" evidence="1">
    <location>
        <begin position="534"/>
        <end position="545"/>
    </location>
</feature>
<feature type="region of interest" description="Disordered" evidence="1">
    <location>
        <begin position="534"/>
        <end position="751"/>
    </location>
</feature>
<feature type="compositionally biased region" description="Polar residues" evidence="1">
    <location>
        <begin position="652"/>
        <end position="664"/>
    </location>
</feature>
<protein>
    <submittedName>
        <fullName evidence="4">RRM domain-containing protein</fullName>
    </submittedName>
</protein>
<keyword evidence="3" id="KW-1185">Reference proteome</keyword>
<evidence type="ECO:0000313" key="2">
    <source>
        <dbReference type="EMBL" id="VDD94784.1"/>
    </source>
</evidence>
<evidence type="ECO:0000256" key="1">
    <source>
        <dbReference type="SAM" id="MobiDB-lite"/>
    </source>
</evidence>
<dbReference type="WBParaSite" id="EVEC_0001019001-mRNA-1">
    <property type="protein sequence ID" value="EVEC_0001019001-mRNA-1"/>
    <property type="gene ID" value="EVEC_0001019001"/>
</dbReference>
<evidence type="ECO:0000313" key="3">
    <source>
        <dbReference type="Proteomes" id="UP000274131"/>
    </source>
</evidence>
<sequence length="856" mass="96242">MVDGGEPVAIEKMVDIARSIVIGKLSNALYNESPESFNNIIYALLEKAFSMPKDAVERIIKYPHLELEPEQKEFACKCLISFRSRAHKHRVIAQKGNLEAPTTIETITQIPKEILELEDELEFANECAGGGGELVDSKVDSTLKASQCVIDQKPDIVQPSDNTNVTLCKKEQEELEAESVSSATAPHATDASDRLKLTDDSTNGCAHLKSTEDGKFVENDETDSAYPEEGSVENKKDGVGEMPPLSTEELSTAKEDVEISIQNEPMDMQQCGNDLQSKDEKSEMNIVGTVPAQIPNKELTPLCKIDNHKEHFKMLPVSWDGAPEFQWRTVHNSADRRTLIIENASYTDISNVWLYPAIVRSSEIKLSFDKQSGDMKEFTGKMELKFVDETVVSSCAINYLVHVRTSRGRRLKIFLPQTKTAIRLKGELEERLGRVREPNEVMHQLIIKPIDENIAEEHIRNFAFNSYEIKRIEFKVDALGQRCAIVTFGNASIAVAAHLANEFVHFGDARGAKGWHSGAEGLLTKSEYKKYAESEDKKFNKDRDNTGASGGKTEGSQVKPTKVKEEPKEDGDPELQNENSNADPMKDPKELGKQKSQKRSLQYPGRGGLVSSLPQNGKARRSARGKRGGKRQQRGGVIGVRRSMPEWGPTGTAVNNPPVNQDIAQPTPLLTREDYEALQSCAQLNSHGPRQFPKKGDQKKMRKPAAARPLSGFNRFNPNSQVHMPRFPREDNNMMEDGPYGEQRDDRYMYPDRAMRRRPEDLDYPMFGLHDGMGYGNPSSSAYFNRPSGNYAGDRYERNLEEMDYSRSRSYDLDPRESGWGGYDEYLRGGYMGRRGIDYNGYDRSRQPESFNSAWH</sequence>
<evidence type="ECO:0000313" key="4">
    <source>
        <dbReference type="WBParaSite" id="EVEC_0001019001-mRNA-1"/>
    </source>
</evidence>
<name>A0A0N4VH89_ENTVE</name>